<dbReference type="EMBL" id="CAJJDO010000137">
    <property type="protein sequence ID" value="CAD8204332.1"/>
    <property type="molecule type" value="Genomic_DNA"/>
</dbReference>
<accession>A0A8S1XUL2</accession>
<dbReference type="OrthoDB" id="10264376at2759"/>
<dbReference type="Proteomes" id="UP000689195">
    <property type="component" value="Unassembled WGS sequence"/>
</dbReference>
<sequence length="404" mass="48268">MKMDLQLYGLQISYQIQNICLNLGNICKLYQVWLCIKLRKTQSQVALLIKPSIFGQIDLLHLHILDDLVYGLSINKEGNALLSCSIDNQILIMQGSRQMEWQIKQKIKLDGEGSRIGLLLMDFLHFNQEYLEILFSYTSLMKIHKCSTNYQILLQKIVFPLVYIYNKQILISKMDRKLIQQNQHSIHQIKYSIKFNQQIMDSNQTKGLAIWYCYTRWGVFDHLGSKVQEHLNAIKFRKHNQIRIKLKYIIFIFSKLLKIILQLLLDRQQIQMKLCSGESTNSIRKSDPRIKIRQFCFSVWVLTNDTFVFQQVSKNWNWIPHFNVYTQNEYLLQRTIPFNSREKSCFNNFPFLFNRQKCILFVKNGNYINLFKNTDGKFKQRQKQVFLISQPYQYLSHKQNFKQR</sequence>
<evidence type="ECO:0000313" key="2">
    <source>
        <dbReference type="Proteomes" id="UP000689195"/>
    </source>
</evidence>
<dbReference type="AlphaFoldDB" id="A0A8S1XUL2"/>
<protein>
    <submittedName>
        <fullName evidence="1">Uncharacterized protein</fullName>
    </submittedName>
</protein>
<comment type="caution">
    <text evidence="1">The sequence shown here is derived from an EMBL/GenBank/DDBJ whole genome shotgun (WGS) entry which is preliminary data.</text>
</comment>
<organism evidence="1 2">
    <name type="scientific">Paramecium pentaurelia</name>
    <dbReference type="NCBI Taxonomy" id="43138"/>
    <lineage>
        <taxon>Eukaryota</taxon>
        <taxon>Sar</taxon>
        <taxon>Alveolata</taxon>
        <taxon>Ciliophora</taxon>
        <taxon>Intramacronucleata</taxon>
        <taxon>Oligohymenophorea</taxon>
        <taxon>Peniculida</taxon>
        <taxon>Parameciidae</taxon>
        <taxon>Paramecium</taxon>
    </lineage>
</organism>
<evidence type="ECO:0000313" key="1">
    <source>
        <dbReference type="EMBL" id="CAD8204332.1"/>
    </source>
</evidence>
<keyword evidence="2" id="KW-1185">Reference proteome</keyword>
<name>A0A8S1XUL2_9CILI</name>
<reference evidence="1" key="1">
    <citation type="submission" date="2021-01" db="EMBL/GenBank/DDBJ databases">
        <authorList>
            <consortium name="Genoscope - CEA"/>
            <person name="William W."/>
        </authorList>
    </citation>
    <scope>NUCLEOTIDE SEQUENCE</scope>
</reference>
<proteinExistence type="predicted"/>
<gene>
    <name evidence="1" type="ORF">PPENT_87.1.T1370011</name>
</gene>